<protein>
    <recommendedName>
        <fullName evidence="4">DUF35 domain-containing protein</fullName>
    </recommendedName>
</protein>
<accession>A0A382KHS6</accession>
<evidence type="ECO:0000313" key="3">
    <source>
        <dbReference type="EMBL" id="SVC22507.1"/>
    </source>
</evidence>
<dbReference type="Pfam" id="PF01796">
    <property type="entry name" value="OB_ChsH2_C"/>
    <property type="match status" value="1"/>
</dbReference>
<name>A0A382KHS6_9ZZZZ</name>
<gene>
    <name evidence="3" type="ORF">METZ01_LOCUS275361</name>
</gene>
<feature type="domain" description="ChsH2 C-terminal OB-fold" evidence="1">
    <location>
        <begin position="60"/>
        <end position="127"/>
    </location>
</feature>
<evidence type="ECO:0000259" key="2">
    <source>
        <dbReference type="Pfam" id="PF12172"/>
    </source>
</evidence>
<reference evidence="3" key="1">
    <citation type="submission" date="2018-05" db="EMBL/GenBank/DDBJ databases">
        <authorList>
            <person name="Lanie J.A."/>
            <person name="Ng W.-L."/>
            <person name="Kazmierczak K.M."/>
            <person name="Andrzejewski T.M."/>
            <person name="Davidsen T.M."/>
            <person name="Wayne K.J."/>
            <person name="Tettelin H."/>
            <person name="Glass J.I."/>
            <person name="Rusch D."/>
            <person name="Podicherti R."/>
            <person name="Tsui H.-C.T."/>
            <person name="Winkler M.E."/>
        </authorList>
    </citation>
    <scope>NUCLEOTIDE SEQUENCE</scope>
</reference>
<dbReference type="InterPro" id="IPR002878">
    <property type="entry name" value="ChsH2_C"/>
</dbReference>
<dbReference type="EMBL" id="UINC01079985">
    <property type="protein sequence ID" value="SVC22507.1"/>
    <property type="molecule type" value="Genomic_DNA"/>
</dbReference>
<dbReference type="InterPro" id="IPR022002">
    <property type="entry name" value="ChsH2_Znr"/>
</dbReference>
<dbReference type="PANTHER" id="PTHR34075:SF5">
    <property type="entry name" value="BLR3430 PROTEIN"/>
    <property type="match status" value="1"/>
</dbReference>
<dbReference type="InterPro" id="IPR052513">
    <property type="entry name" value="Thioester_dehydratase-like"/>
</dbReference>
<dbReference type="InterPro" id="IPR012340">
    <property type="entry name" value="NA-bd_OB-fold"/>
</dbReference>
<evidence type="ECO:0008006" key="4">
    <source>
        <dbReference type="Google" id="ProtNLM"/>
    </source>
</evidence>
<organism evidence="3">
    <name type="scientific">marine metagenome</name>
    <dbReference type="NCBI Taxonomy" id="408172"/>
    <lineage>
        <taxon>unclassified sequences</taxon>
        <taxon>metagenomes</taxon>
        <taxon>ecological metagenomes</taxon>
    </lineage>
</organism>
<dbReference type="Pfam" id="PF12172">
    <property type="entry name" value="zf-ChsH2"/>
    <property type="match status" value="1"/>
</dbReference>
<sequence length="142" mass="16426">RGVTIMPNRPQPRFPEPNTEYFWEGCKEGELRYQVNDATGEVVFYPRLHDPKTGSRELSWKVSRGEGTIYTFSVVRQNRMPNFIDLGAYSVAYIDLDEGFRMMSTIVGVDNPTEDISIGQRVRVEFEKQDEGEYPIPVFRPI</sequence>
<dbReference type="AlphaFoldDB" id="A0A382KHS6"/>
<dbReference type="PANTHER" id="PTHR34075">
    <property type="entry name" value="BLR3430 PROTEIN"/>
    <property type="match status" value="1"/>
</dbReference>
<feature type="non-terminal residue" evidence="3">
    <location>
        <position position="1"/>
    </location>
</feature>
<dbReference type="SUPFAM" id="SSF50249">
    <property type="entry name" value="Nucleic acid-binding proteins"/>
    <property type="match status" value="1"/>
</dbReference>
<feature type="domain" description="ChsH2 rubredoxin-like zinc ribbon" evidence="2">
    <location>
        <begin position="23"/>
        <end position="57"/>
    </location>
</feature>
<evidence type="ECO:0000259" key="1">
    <source>
        <dbReference type="Pfam" id="PF01796"/>
    </source>
</evidence>
<proteinExistence type="predicted"/>